<evidence type="ECO:0000313" key="10">
    <source>
        <dbReference type="Proteomes" id="UP000463949"/>
    </source>
</evidence>
<feature type="compositionally biased region" description="Polar residues" evidence="7">
    <location>
        <begin position="691"/>
        <end position="700"/>
    </location>
</feature>
<dbReference type="EMBL" id="CP024621">
    <property type="protein sequence ID" value="QHD49130.1"/>
    <property type="molecule type" value="Genomic_DNA"/>
</dbReference>
<feature type="domain" description="Replication gene A protein-like" evidence="8">
    <location>
        <begin position="243"/>
        <end position="495"/>
    </location>
</feature>
<evidence type="ECO:0000256" key="3">
    <source>
        <dbReference type="ARBA" id="ARBA00022705"/>
    </source>
</evidence>
<gene>
    <name evidence="9" type="ORF">CTT34_05190</name>
</gene>
<organism evidence="9 10">
    <name type="scientific">Vreelandella aquamarina</name>
    <dbReference type="NCBI Taxonomy" id="77097"/>
    <lineage>
        <taxon>Bacteria</taxon>
        <taxon>Pseudomonadati</taxon>
        <taxon>Pseudomonadota</taxon>
        <taxon>Gammaproteobacteria</taxon>
        <taxon>Oceanospirillales</taxon>
        <taxon>Halomonadaceae</taxon>
        <taxon>Vreelandella</taxon>
    </lineage>
</organism>
<dbReference type="InterPro" id="IPR008766">
    <property type="entry name" value="Replication_gene_A-like"/>
</dbReference>
<evidence type="ECO:0000256" key="1">
    <source>
        <dbReference type="ARBA" id="ARBA00003293"/>
    </source>
</evidence>
<dbReference type="Pfam" id="PF05840">
    <property type="entry name" value="Phage_GPA"/>
    <property type="match status" value="1"/>
</dbReference>
<reference evidence="9 10" key="1">
    <citation type="submission" date="2017-10" db="EMBL/GenBank/DDBJ databases">
        <title>Coral associated bacteria.</title>
        <authorList>
            <person name="Wang X."/>
        </authorList>
    </citation>
    <scope>NUCLEOTIDE SEQUENCE [LARGE SCALE GENOMIC DNA]</scope>
    <source>
        <strain evidence="9 10">SCSIO 43005</strain>
    </source>
</reference>
<proteinExistence type="inferred from homology"/>
<keyword evidence="4" id="KW-0540">Nuclease</keyword>
<dbReference type="KEGG" id="hmd:CTT34_05190"/>
<accession>A0A857GIM3</accession>
<evidence type="ECO:0000256" key="6">
    <source>
        <dbReference type="ARBA" id="ARBA00022801"/>
    </source>
</evidence>
<dbReference type="GO" id="GO:0004519">
    <property type="term" value="F:endonuclease activity"/>
    <property type="evidence" value="ECO:0007669"/>
    <property type="project" value="UniProtKB-KW"/>
</dbReference>
<evidence type="ECO:0000256" key="5">
    <source>
        <dbReference type="ARBA" id="ARBA00022759"/>
    </source>
</evidence>
<comment type="similarity">
    <text evidence="2">Belongs to the phage GPA family.</text>
</comment>
<keyword evidence="5" id="KW-0255">Endonuclease</keyword>
<dbReference type="GO" id="GO:0006260">
    <property type="term" value="P:DNA replication"/>
    <property type="evidence" value="ECO:0007669"/>
    <property type="project" value="UniProtKB-KW"/>
</dbReference>
<evidence type="ECO:0000259" key="8">
    <source>
        <dbReference type="Pfam" id="PF05840"/>
    </source>
</evidence>
<dbReference type="Proteomes" id="UP000463949">
    <property type="component" value="Chromosome"/>
</dbReference>
<dbReference type="OrthoDB" id="5568266at2"/>
<keyword evidence="3" id="KW-0235">DNA replication</keyword>
<name>A0A857GIM3_9GAMM</name>
<evidence type="ECO:0000313" key="9">
    <source>
        <dbReference type="EMBL" id="QHD49130.1"/>
    </source>
</evidence>
<feature type="region of interest" description="Disordered" evidence="7">
    <location>
        <begin position="679"/>
        <end position="707"/>
    </location>
</feature>
<keyword evidence="6" id="KW-0378">Hydrolase</keyword>
<dbReference type="AlphaFoldDB" id="A0A857GIM3"/>
<sequence length="767" mass="87245">MSALALAFQHSSGSKDCYLFLQAHFERLPSLAQKLAEGYAHVSKRHGHAAANLWLRRNAQDLIDPASIYRRFSAIAEDLERGFNALVKRASTTIEGLKAACAWLTSVQDRLVVHGLNATHDDEAMTNHAQAQATALERERSKLIGGIAEHNRRLRLGLLPPPLNLKTPKARTLSGQALEVALQIATSRNPLSPPLGIIPLMAVFRWHRTPVMNLAVVNEMALEKARHRARLHGLNPPSLKLKSSVQLAKLTDYLWWRRRLRSLCGRRLEQVQREAHRVHKRAGIYCSNLTLDRRRSQKNRTRALLEALEAINQEGQVYTLAELAELGLSNPDHRRAELMLRISDTEAESRRMGHVGMFYTITAPSRFHPVLFSNSARNPKYDGSTPREAQAYLQKVWARIRAALARENLSIYGIRVAEPNHDGTPHWHLLLWMKREDIKRINQIMQSHAEADTPQELYDRRGRKTTARFKVERINYAKGTAAGYVAKYISKNINGEQFTREGVANDDKDRYGHELNSVAPRIESWAAVWGIRQFQFVGLPSVTVWREVRRLNEKHIDELAAWEAATRPERRVADRLHQIRKAANAGQWDQFLRLMGGPNLPRKQRPIKPWTMPRVDLQQAEFSHATGEVRQGVEAKGRHGENKLGTFGIVVSDGRGNEHEYLTRFYKWEVRSKAQRHQGVSGGGEAASPWTRVTNCTQGPDIQPREPSPAELKAQLERLKAWQSSEIYRVERDAEYEDAIAAREAARNLFAPPPPTLQEEYFPPELC</sequence>
<dbReference type="RefSeq" id="WP_159341493.1">
    <property type="nucleotide sequence ID" value="NZ_CP024621.1"/>
</dbReference>
<evidence type="ECO:0000256" key="4">
    <source>
        <dbReference type="ARBA" id="ARBA00022722"/>
    </source>
</evidence>
<evidence type="ECO:0000256" key="2">
    <source>
        <dbReference type="ARBA" id="ARBA00009260"/>
    </source>
</evidence>
<dbReference type="GO" id="GO:0016787">
    <property type="term" value="F:hydrolase activity"/>
    <property type="evidence" value="ECO:0007669"/>
    <property type="project" value="UniProtKB-KW"/>
</dbReference>
<comment type="function">
    <text evidence="1">Possible endonuclease which induces a single-strand cut and initiates DNA replication.</text>
</comment>
<protein>
    <recommendedName>
        <fullName evidence="8">Replication gene A protein-like domain-containing protein</fullName>
    </recommendedName>
</protein>
<evidence type="ECO:0000256" key="7">
    <source>
        <dbReference type="SAM" id="MobiDB-lite"/>
    </source>
</evidence>